<comment type="caution">
    <text evidence="1">The sequence shown here is derived from an EMBL/GenBank/DDBJ whole genome shotgun (WGS) entry which is preliminary data.</text>
</comment>
<protein>
    <submittedName>
        <fullName evidence="1">Uncharacterized protein</fullName>
    </submittedName>
</protein>
<gene>
    <name evidence="1" type="ORF">UT24_C0020G0015</name>
</gene>
<dbReference type="EMBL" id="LBWB01000020">
    <property type="protein sequence ID" value="KKQ99947.1"/>
    <property type="molecule type" value="Genomic_DNA"/>
</dbReference>
<name>A0A0G0M9M2_9BACT</name>
<evidence type="ECO:0000313" key="2">
    <source>
        <dbReference type="Proteomes" id="UP000033881"/>
    </source>
</evidence>
<dbReference type="STRING" id="1618574.UT24_C0020G0015"/>
<organism evidence="1 2">
    <name type="scientific">Candidatus Woesebacteria bacterium GW2011_GWB1_39_12</name>
    <dbReference type="NCBI Taxonomy" id="1618574"/>
    <lineage>
        <taxon>Bacteria</taxon>
        <taxon>Candidatus Woeseibacteriota</taxon>
    </lineage>
</organism>
<proteinExistence type="predicted"/>
<sequence length="393" mass="45220">MGYIIDHLFDNEYTKSLLVSNEGEKIEHLQQERNKDHLTFKLGMKEGKPLLSEVYVLSADSRNKLSSGDSLMGQGSSNLVLDEAALIDDNIEAKVFRMLGDCAEDSFYLKIGNPFRRNHFYKSSIDKNYFHLNVDYQQGIEEGRLTESFVTEAKKKPHFDVLYENKFPDEDMLDDQGYTSLINQSEIERSFTDIPREACVGAPRLSVDVAGEGSNLNVWILRYENYAEILAKADKVDTMDNAVTTIRLAKENNVDERNTFIDKNGIGKGVFDMLHRMNFNCVGVMASEKADEGEDEQMFVNRRAQNYWRLRDWIIAGGRLDEAHKDDWMELLNIKYKAIDNRKIQIMPKLQMARLGIDSPDCIDALAQSFDNKFVYDKKLLEKETEKFDAYSL</sequence>
<evidence type="ECO:0000313" key="1">
    <source>
        <dbReference type="EMBL" id="KKQ99947.1"/>
    </source>
</evidence>
<dbReference type="AlphaFoldDB" id="A0A0G0M9M2"/>
<dbReference type="Gene3D" id="3.30.420.240">
    <property type="match status" value="1"/>
</dbReference>
<dbReference type="Proteomes" id="UP000033881">
    <property type="component" value="Unassembled WGS sequence"/>
</dbReference>
<accession>A0A0G0M9M2</accession>
<reference evidence="1 2" key="1">
    <citation type="journal article" date="2015" name="Nature">
        <title>rRNA introns, odd ribosomes, and small enigmatic genomes across a large radiation of phyla.</title>
        <authorList>
            <person name="Brown C.T."/>
            <person name="Hug L.A."/>
            <person name="Thomas B.C."/>
            <person name="Sharon I."/>
            <person name="Castelle C.J."/>
            <person name="Singh A."/>
            <person name="Wilkins M.J."/>
            <person name="Williams K.H."/>
            <person name="Banfield J.F."/>
        </authorList>
    </citation>
    <scope>NUCLEOTIDE SEQUENCE [LARGE SCALE GENOMIC DNA]</scope>
</reference>